<name>A0AAD1RDG3_PELCU</name>
<feature type="non-terminal residue" evidence="2">
    <location>
        <position position="1"/>
    </location>
</feature>
<keyword evidence="3" id="KW-1185">Reference proteome</keyword>
<reference evidence="2" key="1">
    <citation type="submission" date="2022-03" db="EMBL/GenBank/DDBJ databases">
        <authorList>
            <person name="Alioto T."/>
            <person name="Alioto T."/>
            <person name="Gomez Garrido J."/>
        </authorList>
    </citation>
    <scope>NUCLEOTIDE SEQUENCE</scope>
</reference>
<evidence type="ECO:0000313" key="3">
    <source>
        <dbReference type="Proteomes" id="UP001295444"/>
    </source>
</evidence>
<feature type="non-terminal residue" evidence="2">
    <location>
        <position position="92"/>
    </location>
</feature>
<proteinExistence type="predicted"/>
<dbReference type="EMBL" id="OW240913">
    <property type="protein sequence ID" value="CAH2249120.1"/>
    <property type="molecule type" value="Genomic_DNA"/>
</dbReference>
<feature type="region of interest" description="Disordered" evidence="1">
    <location>
        <begin position="45"/>
        <end position="66"/>
    </location>
</feature>
<protein>
    <submittedName>
        <fullName evidence="2">Uncharacterized protein</fullName>
    </submittedName>
</protein>
<sequence>HPSVGYLAASSDSPSSSVSLLAPRVSRGRTRGRLATAGFFIEPRASDRLEEGAPTRGPSSRRGGQTASVFSSLAFWLCNMMHTEPVRQLEEG</sequence>
<gene>
    <name evidence="2" type="ORF">PECUL_23A015584</name>
</gene>
<dbReference type="Proteomes" id="UP001295444">
    <property type="component" value="Chromosome 02"/>
</dbReference>
<organism evidence="2 3">
    <name type="scientific">Pelobates cultripes</name>
    <name type="common">Western spadefoot toad</name>
    <dbReference type="NCBI Taxonomy" id="61616"/>
    <lineage>
        <taxon>Eukaryota</taxon>
        <taxon>Metazoa</taxon>
        <taxon>Chordata</taxon>
        <taxon>Craniata</taxon>
        <taxon>Vertebrata</taxon>
        <taxon>Euteleostomi</taxon>
        <taxon>Amphibia</taxon>
        <taxon>Batrachia</taxon>
        <taxon>Anura</taxon>
        <taxon>Pelobatoidea</taxon>
        <taxon>Pelobatidae</taxon>
        <taxon>Pelobates</taxon>
    </lineage>
</organism>
<dbReference type="AlphaFoldDB" id="A0AAD1RDG3"/>
<evidence type="ECO:0000256" key="1">
    <source>
        <dbReference type="SAM" id="MobiDB-lite"/>
    </source>
</evidence>
<evidence type="ECO:0000313" key="2">
    <source>
        <dbReference type="EMBL" id="CAH2249120.1"/>
    </source>
</evidence>
<accession>A0AAD1RDG3</accession>